<evidence type="ECO:0000256" key="5">
    <source>
        <dbReference type="SAM" id="SignalP"/>
    </source>
</evidence>
<name>A0A9X2IPZ0_9BACI</name>
<feature type="chain" id="PRO_5040854998" evidence="5">
    <location>
        <begin position="21"/>
        <end position="290"/>
    </location>
</feature>
<evidence type="ECO:0000256" key="4">
    <source>
        <dbReference type="SAM" id="MobiDB-lite"/>
    </source>
</evidence>
<evidence type="ECO:0000313" key="7">
    <source>
        <dbReference type="EMBL" id="MCM3714937.1"/>
    </source>
</evidence>
<dbReference type="SMART" id="SM00062">
    <property type="entry name" value="PBPb"/>
    <property type="match status" value="1"/>
</dbReference>
<evidence type="ECO:0000256" key="2">
    <source>
        <dbReference type="ARBA" id="ARBA00023139"/>
    </source>
</evidence>
<dbReference type="PANTHER" id="PTHR35936:SF17">
    <property type="entry name" value="ARGININE-BINDING EXTRACELLULAR PROTEIN ARTP"/>
    <property type="match status" value="1"/>
</dbReference>
<dbReference type="PANTHER" id="PTHR35936">
    <property type="entry name" value="MEMBRANE-BOUND LYTIC MUREIN TRANSGLYCOSYLASE F"/>
    <property type="match status" value="1"/>
</dbReference>
<feature type="signal peptide" evidence="5">
    <location>
        <begin position="1"/>
        <end position="20"/>
    </location>
</feature>
<evidence type="ECO:0000256" key="3">
    <source>
        <dbReference type="ARBA" id="ARBA00023288"/>
    </source>
</evidence>
<gene>
    <name evidence="7" type="ORF">M3202_12685</name>
</gene>
<comment type="caution">
    <text evidence="7">The sequence shown here is derived from an EMBL/GenBank/DDBJ whole genome shotgun (WGS) entry which is preliminary data.</text>
</comment>
<dbReference type="RefSeq" id="WP_251223703.1">
    <property type="nucleotide sequence ID" value="NZ_JAMBOL010000010.1"/>
</dbReference>
<dbReference type="Gene3D" id="3.40.190.10">
    <property type="entry name" value="Periplasmic binding protein-like II"/>
    <property type="match status" value="2"/>
</dbReference>
<accession>A0A9X2IPZ0</accession>
<feature type="region of interest" description="Disordered" evidence="4">
    <location>
        <begin position="25"/>
        <end position="63"/>
    </location>
</feature>
<protein>
    <submittedName>
        <fullName evidence="7">Transporter substrate-binding domain-containing protein</fullName>
    </submittedName>
</protein>
<dbReference type="AlphaFoldDB" id="A0A9X2IPZ0"/>
<keyword evidence="3" id="KW-0449">Lipoprotein</keyword>
<dbReference type="PROSITE" id="PS51257">
    <property type="entry name" value="PROKAR_LIPOPROTEIN"/>
    <property type="match status" value="1"/>
</dbReference>
<dbReference type="InterPro" id="IPR001638">
    <property type="entry name" value="Solute-binding_3/MltF_N"/>
</dbReference>
<reference evidence="7" key="1">
    <citation type="submission" date="2022-05" db="EMBL/GenBank/DDBJ databases">
        <title>Comparative Genomics of Spacecraft Associated Microbes.</title>
        <authorList>
            <person name="Tran M.T."/>
            <person name="Wright A."/>
            <person name="Seuylemezian A."/>
            <person name="Eisen J."/>
            <person name="Coil D."/>
        </authorList>
    </citation>
    <scope>NUCLEOTIDE SEQUENCE</scope>
    <source>
        <strain evidence="7">214.1.1</strain>
    </source>
</reference>
<sequence>MNKKLWMFGLSAALSFGILAGCGTGGEEAPSGDAPTDSEEPQTEEPAEATEGEGGTLVMGTSADYPPYESIDTQSGEIVGFDVDIAKYITEELGYELQVEDMDFNGLIPAMEAGRVDFVLAGMTPTEERLENVDFSDIYYDAKNLIVTTEDAGISAVEDLAGLKVGVQLGSIQEGDAEALAEEHGFEVVKLNRIPEIMQELLAGRIDAILMEDTVAAGHMEAQDQLVSFEVESEEEMGSAIAFPKGSELVEPFNEKLNELIESGKMDELILQWFDAEGEVEDADAEAEQE</sequence>
<keyword evidence="1 5" id="KW-0732">Signal</keyword>
<feature type="domain" description="Solute-binding protein family 3/N-terminal" evidence="6">
    <location>
        <begin position="56"/>
        <end position="277"/>
    </location>
</feature>
<keyword evidence="8" id="KW-1185">Reference proteome</keyword>
<dbReference type="SUPFAM" id="SSF53850">
    <property type="entry name" value="Periplasmic binding protein-like II"/>
    <property type="match status" value="1"/>
</dbReference>
<proteinExistence type="predicted"/>
<dbReference type="Pfam" id="PF00497">
    <property type="entry name" value="SBP_bac_3"/>
    <property type="match status" value="1"/>
</dbReference>
<dbReference type="Proteomes" id="UP001139179">
    <property type="component" value="Unassembled WGS sequence"/>
</dbReference>
<keyword evidence="2" id="KW-0564">Palmitate</keyword>
<organism evidence="7 8">
    <name type="scientific">Halalkalibacter oceani</name>
    <dbReference type="NCBI Taxonomy" id="1653776"/>
    <lineage>
        <taxon>Bacteria</taxon>
        <taxon>Bacillati</taxon>
        <taxon>Bacillota</taxon>
        <taxon>Bacilli</taxon>
        <taxon>Bacillales</taxon>
        <taxon>Bacillaceae</taxon>
        <taxon>Halalkalibacter</taxon>
    </lineage>
</organism>
<evidence type="ECO:0000313" key="8">
    <source>
        <dbReference type="Proteomes" id="UP001139179"/>
    </source>
</evidence>
<feature type="compositionally biased region" description="Acidic residues" evidence="4">
    <location>
        <begin position="36"/>
        <end position="51"/>
    </location>
</feature>
<evidence type="ECO:0000256" key="1">
    <source>
        <dbReference type="ARBA" id="ARBA00022729"/>
    </source>
</evidence>
<dbReference type="EMBL" id="JAMBOL010000010">
    <property type="protein sequence ID" value="MCM3714937.1"/>
    <property type="molecule type" value="Genomic_DNA"/>
</dbReference>
<evidence type="ECO:0000259" key="6">
    <source>
        <dbReference type="SMART" id="SM00062"/>
    </source>
</evidence>